<name>A0A328DE51_9ASTE</name>
<dbReference type="GO" id="GO:0000160">
    <property type="term" value="P:phosphorelay signal transduction system"/>
    <property type="evidence" value="ECO:0007669"/>
    <property type="project" value="UniProtKB-UniRule"/>
</dbReference>
<dbReference type="Gene3D" id="1.20.120.160">
    <property type="entry name" value="HPT domain"/>
    <property type="match status" value="1"/>
</dbReference>
<proteinExistence type="predicted"/>
<dbReference type="PROSITE" id="PS50894">
    <property type="entry name" value="HPT"/>
    <property type="match status" value="1"/>
</dbReference>
<dbReference type="GO" id="GO:0005634">
    <property type="term" value="C:nucleus"/>
    <property type="evidence" value="ECO:0007669"/>
    <property type="project" value="UniProtKB-SubCell"/>
</dbReference>
<feature type="modified residue" description="Phosphohistidine" evidence="5">
    <location>
        <position position="79"/>
    </location>
</feature>
<dbReference type="InterPro" id="IPR045871">
    <property type="entry name" value="AHP1-5/YPD1"/>
</dbReference>
<dbReference type="InterPro" id="IPR008207">
    <property type="entry name" value="Sig_transdc_His_kin_Hpt_dom"/>
</dbReference>
<dbReference type="Pfam" id="PF01627">
    <property type="entry name" value="Hpt"/>
    <property type="match status" value="1"/>
</dbReference>
<comment type="subcellular location">
    <subcellularLocation>
        <location evidence="6">Cytoplasm</location>
        <location evidence="6">Cytosol</location>
    </subcellularLocation>
    <subcellularLocation>
        <location evidence="6">Nucleus</location>
    </subcellularLocation>
</comment>
<feature type="domain" description="HPt" evidence="7">
    <location>
        <begin position="38"/>
        <end position="133"/>
    </location>
</feature>
<evidence type="ECO:0000256" key="3">
    <source>
        <dbReference type="ARBA" id="ARBA00023012"/>
    </source>
</evidence>
<keyword evidence="2 6" id="KW-0932">Cytokinin signaling pathway</keyword>
<dbReference type="FunFam" id="1.20.120.160:FF:000001">
    <property type="entry name" value="Histidine-containing phosphotransfer protein 1"/>
    <property type="match status" value="1"/>
</dbReference>
<dbReference type="InterPro" id="IPR036641">
    <property type="entry name" value="HPT_dom_sf"/>
</dbReference>
<keyword evidence="5" id="KW-0597">Phosphoprotein</keyword>
<accession>A0A328DE51</accession>
<protein>
    <recommendedName>
        <fullName evidence="6">Histidine-containing phosphotransfer protein</fullName>
    </recommendedName>
</protein>
<dbReference type="EMBL" id="NQVE01000156">
    <property type="protein sequence ID" value="RAL43530.1"/>
    <property type="molecule type" value="Genomic_DNA"/>
</dbReference>
<sequence>MDVAQMQKQFLEFVAYLGREGILDGQFAQLHSLQDESNPDFVIEVVSLFFEDSERIINLLAAALQQQVVNFKEADAIAHQFKGSTSSIGAQRVKNACLCMKTMCDAENLDGSLQCLQVIKNEYALVKSQLQILVNVSYFYPVLSHCNILEDNNFPEPSTIGWSCCLSWFLDMVSQLC</sequence>
<evidence type="ECO:0000313" key="8">
    <source>
        <dbReference type="EMBL" id="RAL43530.1"/>
    </source>
</evidence>
<dbReference type="CDD" id="cd00088">
    <property type="entry name" value="HPT"/>
    <property type="match status" value="1"/>
</dbReference>
<dbReference type="PANTHER" id="PTHR28242:SF13">
    <property type="entry name" value="HISTIDINE-CONTAINING PHOSPHOTRANSFER PROTEIN 5"/>
    <property type="match status" value="1"/>
</dbReference>
<keyword evidence="1" id="KW-0963">Cytoplasm</keyword>
<comment type="caution">
    <text evidence="8">The sequence shown here is derived from an EMBL/GenBank/DDBJ whole genome shotgun (WGS) entry which is preliminary data.</text>
</comment>
<dbReference type="PANTHER" id="PTHR28242">
    <property type="entry name" value="PHOSPHORELAY INTERMEDIATE PROTEIN YPD1"/>
    <property type="match status" value="1"/>
</dbReference>
<reference evidence="8 9" key="1">
    <citation type="submission" date="2018-06" db="EMBL/GenBank/DDBJ databases">
        <title>The Genome of Cuscuta australis (Dodder) Provides Insight into the Evolution of Plant Parasitism.</title>
        <authorList>
            <person name="Liu H."/>
        </authorList>
    </citation>
    <scope>NUCLEOTIDE SEQUENCE [LARGE SCALE GENOMIC DNA]</scope>
    <source>
        <strain evidence="9">cv. Yunnan</strain>
        <tissue evidence="8">Vines</tissue>
    </source>
</reference>
<keyword evidence="9" id="KW-1185">Reference proteome</keyword>
<evidence type="ECO:0000256" key="5">
    <source>
        <dbReference type="PROSITE-ProRule" id="PRU00110"/>
    </source>
</evidence>
<dbReference type="Proteomes" id="UP000249390">
    <property type="component" value="Unassembled WGS sequence"/>
</dbReference>
<evidence type="ECO:0000256" key="4">
    <source>
        <dbReference type="ARBA" id="ARBA00023242"/>
    </source>
</evidence>
<evidence type="ECO:0000313" key="9">
    <source>
        <dbReference type="Proteomes" id="UP000249390"/>
    </source>
</evidence>
<dbReference type="SUPFAM" id="SSF47226">
    <property type="entry name" value="Histidine-containing phosphotransfer domain, HPT domain"/>
    <property type="match status" value="1"/>
</dbReference>
<dbReference type="AlphaFoldDB" id="A0A328DE51"/>
<dbReference type="GO" id="GO:0005829">
    <property type="term" value="C:cytosol"/>
    <property type="evidence" value="ECO:0007669"/>
    <property type="project" value="UniProtKB-SubCell"/>
</dbReference>
<evidence type="ECO:0000256" key="1">
    <source>
        <dbReference type="ARBA" id="ARBA00022490"/>
    </source>
</evidence>
<organism evidence="8 9">
    <name type="scientific">Cuscuta australis</name>
    <dbReference type="NCBI Taxonomy" id="267555"/>
    <lineage>
        <taxon>Eukaryota</taxon>
        <taxon>Viridiplantae</taxon>
        <taxon>Streptophyta</taxon>
        <taxon>Embryophyta</taxon>
        <taxon>Tracheophyta</taxon>
        <taxon>Spermatophyta</taxon>
        <taxon>Magnoliopsida</taxon>
        <taxon>eudicotyledons</taxon>
        <taxon>Gunneridae</taxon>
        <taxon>Pentapetalae</taxon>
        <taxon>asterids</taxon>
        <taxon>lamiids</taxon>
        <taxon>Solanales</taxon>
        <taxon>Convolvulaceae</taxon>
        <taxon>Cuscuteae</taxon>
        <taxon>Cuscuta</taxon>
        <taxon>Cuscuta subgen. Grammica</taxon>
        <taxon>Cuscuta sect. Cleistogrammica</taxon>
    </lineage>
</organism>
<evidence type="ECO:0000256" key="2">
    <source>
        <dbReference type="ARBA" id="ARBA00022864"/>
    </source>
</evidence>
<dbReference type="GO" id="GO:0043424">
    <property type="term" value="F:protein histidine kinase binding"/>
    <property type="evidence" value="ECO:0007669"/>
    <property type="project" value="UniProtKB-UniRule"/>
</dbReference>
<comment type="function">
    <text evidence="6">Functions as a two-component phosphorelay mediators between cytokinin sensor histidine kinases and response regulators (B-type ARRs). Plays an important role in propagating cytokinin signal transduction.</text>
</comment>
<dbReference type="GO" id="GO:0009736">
    <property type="term" value="P:cytokinin-activated signaling pathway"/>
    <property type="evidence" value="ECO:0007669"/>
    <property type="project" value="UniProtKB-KW"/>
</dbReference>
<dbReference type="GO" id="GO:0009927">
    <property type="term" value="F:histidine phosphotransfer kinase activity"/>
    <property type="evidence" value="ECO:0007669"/>
    <property type="project" value="UniProtKB-UniRule"/>
</dbReference>
<comment type="domain">
    <text evidence="6">Histidine-containing phosphotransfer domain (HPt) contains an active histidine that mediates the phosphotransfer.</text>
</comment>
<evidence type="ECO:0000259" key="7">
    <source>
        <dbReference type="PROSITE" id="PS50894"/>
    </source>
</evidence>
<keyword evidence="3 6" id="KW-0902">Two-component regulatory system</keyword>
<keyword evidence="4" id="KW-0539">Nucleus</keyword>
<gene>
    <name evidence="8" type="ORF">DM860_012671</name>
</gene>
<evidence type="ECO:0000256" key="6">
    <source>
        <dbReference type="RuleBase" id="RU369004"/>
    </source>
</evidence>